<name>A0A6H1ZQ40_9ZZZZ</name>
<dbReference type="AlphaFoldDB" id="A0A6H1ZQ40"/>
<evidence type="ECO:0000313" key="1">
    <source>
        <dbReference type="EMBL" id="QJA50046.1"/>
    </source>
</evidence>
<sequence length="464" mass="51981">MKYNNISLSSRITSFHEFRSGASTRDRLCSYSTKIAKYNTVTSEFDDVITGLTSDKMLQWVNFQGKAICVNEGADAPQYWTDAATNGDLAGSPPKGLTIAQWSNRVWFGGDSTNVGTLTGSSLNDPTDYTTSTAIGYISQVIGDGNDPITGLFGYFDMLLIGKKNNIYKLTGLPATDSTTISITPVYSGGSDNVGFTSPWAITQVGNDVIFLDGYDIKSLSAVNEFGDVEYTSVIPQFREYLKGVVDQDYLQYTQFYHYKKDQQVWVSIPTGASTHFVFVLDYRFKRETGRYAFYPMADLTVNVFGSVENGSVEDIYYGDETGYVRQLDTGDNDNGSEIERFATYMISGNDYEAKSYGRHVYRKQFDDIEAFLTPTETTLRVTPYYALNLMDYTQVRTSGNYTALDTEVVTGWEGTGVKHKRIPLHGISGNTFALKLYHNQIDENFVVYPSEVNFRFKKKNLIV</sequence>
<evidence type="ECO:0000313" key="2">
    <source>
        <dbReference type="EMBL" id="QJH99064.1"/>
    </source>
</evidence>
<proteinExistence type="predicted"/>
<reference evidence="1" key="1">
    <citation type="submission" date="2020-03" db="EMBL/GenBank/DDBJ databases">
        <title>The deep terrestrial virosphere.</title>
        <authorList>
            <person name="Holmfeldt K."/>
            <person name="Nilsson E."/>
            <person name="Simone D."/>
            <person name="Lopez-Fernandez M."/>
            <person name="Wu X."/>
            <person name="de Brujin I."/>
            <person name="Lundin D."/>
            <person name="Andersson A."/>
            <person name="Bertilsson S."/>
            <person name="Dopson M."/>
        </authorList>
    </citation>
    <scope>NUCLEOTIDE SEQUENCE</scope>
    <source>
        <strain evidence="1">TM448A01569</strain>
        <strain evidence="2">TM448B01480</strain>
    </source>
</reference>
<protein>
    <submittedName>
        <fullName evidence="1">Uncharacterized protein</fullName>
    </submittedName>
</protein>
<dbReference type="EMBL" id="MT144170">
    <property type="protein sequence ID" value="QJA50046.1"/>
    <property type="molecule type" value="Genomic_DNA"/>
</dbReference>
<dbReference type="EMBL" id="MT144766">
    <property type="protein sequence ID" value="QJH99064.1"/>
    <property type="molecule type" value="Genomic_DNA"/>
</dbReference>
<gene>
    <name evidence="1" type="ORF">TM448A01569_0011</name>
    <name evidence="2" type="ORF">TM448B01480_0004</name>
</gene>
<organism evidence="1">
    <name type="scientific">viral metagenome</name>
    <dbReference type="NCBI Taxonomy" id="1070528"/>
    <lineage>
        <taxon>unclassified sequences</taxon>
        <taxon>metagenomes</taxon>
        <taxon>organismal metagenomes</taxon>
    </lineage>
</organism>
<accession>A0A6H1ZQ40</accession>